<dbReference type="RefSeq" id="WP_093376282.1">
    <property type="nucleotide sequence ID" value="NZ_BNAN01000002.1"/>
</dbReference>
<protein>
    <submittedName>
        <fullName evidence="3">Tfp pilus assembly protein PilX</fullName>
    </submittedName>
</protein>
<dbReference type="STRING" id="285351.SAMN04488035_1280"/>
<keyword evidence="4" id="KW-1185">Reference proteome</keyword>
<evidence type="ECO:0000313" key="3">
    <source>
        <dbReference type="EMBL" id="SFF03740.1"/>
    </source>
</evidence>
<feature type="compositionally biased region" description="Polar residues" evidence="1">
    <location>
        <begin position="303"/>
        <end position="314"/>
    </location>
</feature>
<evidence type="ECO:0000313" key="4">
    <source>
        <dbReference type="Proteomes" id="UP000198520"/>
    </source>
</evidence>
<feature type="transmembrane region" description="Helical" evidence="2">
    <location>
        <begin position="16"/>
        <end position="42"/>
    </location>
</feature>
<name>A0A1I2FGL1_9MICO</name>
<accession>A0A1I2FGL1</accession>
<dbReference type="EMBL" id="FONZ01000002">
    <property type="protein sequence ID" value="SFF03740.1"/>
    <property type="molecule type" value="Genomic_DNA"/>
</dbReference>
<evidence type="ECO:0000256" key="2">
    <source>
        <dbReference type="SAM" id="Phobius"/>
    </source>
</evidence>
<dbReference type="OrthoDB" id="36432at2"/>
<sequence>MMRRGVGRLKRDDSGIALVMVIGVTAVLAVFVVTAISVGIFAQKNARGSQDQSAALAAAYAGVEEYQSRLANDTTYFQYGNPVAAFSSGSSVSLPPVEATNPAFGTGAAGSWARVAGSGGAADFRYEVDNSEFMASGTLRLRSTGRAGGETRTIVADLRQRAFIDYLYFTNYEIMDPEVSGADEDECVKYHYAGRPSKGCGVIAFGGNDSLNGKVHSNDAMRICEATFKGMVTTAYKPTSGVNYLKKNSLDQTCNGQVFEKGAPTVTKDPIDIPETNAELKREVRTDLPGDVPRPGCLYTGPTRITLNSDGTMTVRSPWTKATRIAGSPVTNGSMPSECGTPGTGPGQLGSIDGAEVMVPENNVVYVQDIPGTTGDPNYAVPPVEACKGAESHKTGNGIGYPTTNEVAPKVDSYQCKSGDVFIQGRMNGRMTIAAENYIYITGDIRYVDNDDDVLGLIGNNAVFVWNPVTSRSATILRDYDRHIDAAMMSVGHTFQVQNYNKGSYRGTLKVNGSIIQNFRGTVATGTSTGYKKDYMYDDRYMYLAPPKFLNPVKTTYGVTKHAEVEPAFDVDGS</sequence>
<gene>
    <name evidence="3" type="ORF">SAMN04488035_1280</name>
</gene>
<dbReference type="Proteomes" id="UP000198520">
    <property type="component" value="Unassembled WGS sequence"/>
</dbReference>
<keyword evidence="2" id="KW-1133">Transmembrane helix</keyword>
<keyword evidence="2" id="KW-0812">Transmembrane</keyword>
<keyword evidence="2" id="KW-0472">Membrane</keyword>
<proteinExistence type="predicted"/>
<reference evidence="4" key="1">
    <citation type="submission" date="2016-10" db="EMBL/GenBank/DDBJ databases">
        <authorList>
            <person name="Varghese N."/>
            <person name="Submissions S."/>
        </authorList>
    </citation>
    <scope>NUCLEOTIDE SEQUENCE [LARGE SCALE GENOMIC DNA]</scope>
    <source>
        <strain evidence="4">DSM 19083</strain>
    </source>
</reference>
<dbReference type="AlphaFoldDB" id="A0A1I2FGL1"/>
<feature type="region of interest" description="Disordered" evidence="1">
    <location>
        <begin position="287"/>
        <end position="314"/>
    </location>
</feature>
<organism evidence="3 4">
    <name type="scientific">Flavimobilis marinus</name>
    <dbReference type="NCBI Taxonomy" id="285351"/>
    <lineage>
        <taxon>Bacteria</taxon>
        <taxon>Bacillati</taxon>
        <taxon>Actinomycetota</taxon>
        <taxon>Actinomycetes</taxon>
        <taxon>Micrococcales</taxon>
        <taxon>Jonesiaceae</taxon>
        <taxon>Flavimobilis</taxon>
    </lineage>
</organism>
<evidence type="ECO:0000256" key="1">
    <source>
        <dbReference type="SAM" id="MobiDB-lite"/>
    </source>
</evidence>